<name>A0A5C3KES9_COPMA</name>
<organism evidence="2 3">
    <name type="scientific">Coprinopsis marcescibilis</name>
    <name type="common">Agaric fungus</name>
    <name type="synonym">Psathyrella marcescibilis</name>
    <dbReference type="NCBI Taxonomy" id="230819"/>
    <lineage>
        <taxon>Eukaryota</taxon>
        <taxon>Fungi</taxon>
        <taxon>Dikarya</taxon>
        <taxon>Basidiomycota</taxon>
        <taxon>Agaricomycotina</taxon>
        <taxon>Agaricomycetes</taxon>
        <taxon>Agaricomycetidae</taxon>
        <taxon>Agaricales</taxon>
        <taxon>Agaricineae</taxon>
        <taxon>Psathyrellaceae</taxon>
        <taxon>Coprinopsis</taxon>
    </lineage>
</organism>
<feature type="transmembrane region" description="Helical" evidence="1">
    <location>
        <begin position="39"/>
        <end position="58"/>
    </location>
</feature>
<keyword evidence="1" id="KW-0812">Transmembrane</keyword>
<evidence type="ECO:0000256" key="1">
    <source>
        <dbReference type="SAM" id="Phobius"/>
    </source>
</evidence>
<protein>
    <submittedName>
        <fullName evidence="2">Uncharacterized protein</fullName>
    </submittedName>
</protein>
<evidence type="ECO:0000313" key="3">
    <source>
        <dbReference type="Proteomes" id="UP000307440"/>
    </source>
</evidence>
<dbReference type="Proteomes" id="UP000307440">
    <property type="component" value="Unassembled WGS sequence"/>
</dbReference>
<proteinExistence type="predicted"/>
<keyword evidence="1" id="KW-0472">Membrane</keyword>
<sequence length="92" mass="9997">MQAQEDDLHAAQNATGIKNKAQAFLAGGNIAGISRMLKLFIPIAYAVVLIILATSQFFVPGNPIFIYLLSFYSIRFFPLDVRPAVSVSLLPA</sequence>
<dbReference type="EMBL" id="ML210394">
    <property type="protein sequence ID" value="TFK18531.1"/>
    <property type="molecule type" value="Genomic_DNA"/>
</dbReference>
<evidence type="ECO:0000313" key="2">
    <source>
        <dbReference type="EMBL" id="TFK18531.1"/>
    </source>
</evidence>
<reference evidence="2 3" key="1">
    <citation type="journal article" date="2019" name="Nat. Ecol. Evol.">
        <title>Megaphylogeny resolves global patterns of mushroom evolution.</title>
        <authorList>
            <person name="Varga T."/>
            <person name="Krizsan K."/>
            <person name="Foldi C."/>
            <person name="Dima B."/>
            <person name="Sanchez-Garcia M."/>
            <person name="Sanchez-Ramirez S."/>
            <person name="Szollosi G.J."/>
            <person name="Szarkandi J.G."/>
            <person name="Papp V."/>
            <person name="Albert L."/>
            <person name="Andreopoulos W."/>
            <person name="Angelini C."/>
            <person name="Antonin V."/>
            <person name="Barry K.W."/>
            <person name="Bougher N.L."/>
            <person name="Buchanan P."/>
            <person name="Buyck B."/>
            <person name="Bense V."/>
            <person name="Catcheside P."/>
            <person name="Chovatia M."/>
            <person name="Cooper J."/>
            <person name="Damon W."/>
            <person name="Desjardin D."/>
            <person name="Finy P."/>
            <person name="Geml J."/>
            <person name="Haridas S."/>
            <person name="Hughes K."/>
            <person name="Justo A."/>
            <person name="Karasinski D."/>
            <person name="Kautmanova I."/>
            <person name="Kiss B."/>
            <person name="Kocsube S."/>
            <person name="Kotiranta H."/>
            <person name="LaButti K.M."/>
            <person name="Lechner B.E."/>
            <person name="Liimatainen K."/>
            <person name="Lipzen A."/>
            <person name="Lukacs Z."/>
            <person name="Mihaltcheva S."/>
            <person name="Morgado L.N."/>
            <person name="Niskanen T."/>
            <person name="Noordeloos M.E."/>
            <person name="Ohm R.A."/>
            <person name="Ortiz-Santana B."/>
            <person name="Ovrebo C."/>
            <person name="Racz N."/>
            <person name="Riley R."/>
            <person name="Savchenko A."/>
            <person name="Shiryaev A."/>
            <person name="Soop K."/>
            <person name="Spirin V."/>
            <person name="Szebenyi C."/>
            <person name="Tomsovsky M."/>
            <person name="Tulloss R.E."/>
            <person name="Uehling J."/>
            <person name="Grigoriev I.V."/>
            <person name="Vagvolgyi C."/>
            <person name="Papp T."/>
            <person name="Martin F.M."/>
            <person name="Miettinen O."/>
            <person name="Hibbett D.S."/>
            <person name="Nagy L.G."/>
        </authorList>
    </citation>
    <scope>NUCLEOTIDE SEQUENCE [LARGE SCALE GENOMIC DNA]</scope>
    <source>
        <strain evidence="2 3">CBS 121175</strain>
    </source>
</reference>
<accession>A0A5C3KES9</accession>
<dbReference type="STRING" id="230819.A0A5C3KES9"/>
<keyword evidence="1" id="KW-1133">Transmembrane helix</keyword>
<keyword evidence="3" id="KW-1185">Reference proteome</keyword>
<dbReference type="AlphaFoldDB" id="A0A5C3KES9"/>
<gene>
    <name evidence="2" type="ORF">FA15DRAFT_709775</name>
</gene>